<dbReference type="RefSeq" id="XP_022578477.1">
    <property type="nucleotide sequence ID" value="XM_022723784.1"/>
</dbReference>
<keyword evidence="3" id="KW-1185">Reference proteome</keyword>
<proteinExistence type="predicted"/>
<dbReference type="VEuPathDB" id="FungiDB:ASPZODRAFT_135385"/>
<dbReference type="GeneID" id="34610249"/>
<organism evidence="2 3">
    <name type="scientific">Penicilliopsis zonata CBS 506.65</name>
    <dbReference type="NCBI Taxonomy" id="1073090"/>
    <lineage>
        <taxon>Eukaryota</taxon>
        <taxon>Fungi</taxon>
        <taxon>Dikarya</taxon>
        <taxon>Ascomycota</taxon>
        <taxon>Pezizomycotina</taxon>
        <taxon>Eurotiomycetes</taxon>
        <taxon>Eurotiomycetidae</taxon>
        <taxon>Eurotiales</taxon>
        <taxon>Aspergillaceae</taxon>
        <taxon>Penicilliopsis</taxon>
    </lineage>
</organism>
<evidence type="ECO:0000313" key="2">
    <source>
        <dbReference type="EMBL" id="OJJ43967.1"/>
    </source>
</evidence>
<feature type="region of interest" description="Disordered" evidence="1">
    <location>
        <begin position="126"/>
        <end position="195"/>
    </location>
</feature>
<feature type="compositionally biased region" description="Low complexity" evidence="1">
    <location>
        <begin position="149"/>
        <end position="163"/>
    </location>
</feature>
<name>A0A1L9SA29_9EURO</name>
<dbReference type="OrthoDB" id="5387413at2759"/>
<feature type="compositionally biased region" description="Basic and acidic residues" evidence="1">
    <location>
        <begin position="164"/>
        <end position="174"/>
    </location>
</feature>
<reference evidence="3" key="1">
    <citation type="journal article" date="2017" name="Genome Biol.">
        <title>Comparative genomics reveals high biological diversity and specific adaptations in the industrially and medically important fungal genus Aspergillus.</title>
        <authorList>
            <person name="de Vries R.P."/>
            <person name="Riley R."/>
            <person name="Wiebenga A."/>
            <person name="Aguilar-Osorio G."/>
            <person name="Amillis S."/>
            <person name="Uchima C.A."/>
            <person name="Anderluh G."/>
            <person name="Asadollahi M."/>
            <person name="Askin M."/>
            <person name="Barry K."/>
            <person name="Battaglia E."/>
            <person name="Bayram O."/>
            <person name="Benocci T."/>
            <person name="Braus-Stromeyer S.A."/>
            <person name="Caldana C."/>
            <person name="Canovas D."/>
            <person name="Cerqueira G.C."/>
            <person name="Chen F."/>
            <person name="Chen W."/>
            <person name="Choi C."/>
            <person name="Clum A."/>
            <person name="Dos Santos R.A."/>
            <person name="Damasio A.R."/>
            <person name="Diallinas G."/>
            <person name="Emri T."/>
            <person name="Fekete E."/>
            <person name="Flipphi M."/>
            <person name="Freyberg S."/>
            <person name="Gallo A."/>
            <person name="Gournas C."/>
            <person name="Habgood R."/>
            <person name="Hainaut M."/>
            <person name="Harispe M.L."/>
            <person name="Henrissat B."/>
            <person name="Hilden K.S."/>
            <person name="Hope R."/>
            <person name="Hossain A."/>
            <person name="Karabika E."/>
            <person name="Karaffa L."/>
            <person name="Karanyi Z."/>
            <person name="Krasevec N."/>
            <person name="Kuo A."/>
            <person name="Kusch H."/>
            <person name="LaButti K."/>
            <person name="Lagendijk E.L."/>
            <person name="Lapidus A."/>
            <person name="Levasseur A."/>
            <person name="Lindquist E."/>
            <person name="Lipzen A."/>
            <person name="Logrieco A.F."/>
            <person name="MacCabe A."/>
            <person name="Maekelae M.R."/>
            <person name="Malavazi I."/>
            <person name="Melin P."/>
            <person name="Meyer V."/>
            <person name="Mielnichuk N."/>
            <person name="Miskei M."/>
            <person name="Molnar A.P."/>
            <person name="Mule G."/>
            <person name="Ngan C.Y."/>
            <person name="Orejas M."/>
            <person name="Orosz E."/>
            <person name="Ouedraogo J.P."/>
            <person name="Overkamp K.M."/>
            <person name="Park H.-S."/>
            <person name="Perrone G."/>
            <person name="Piumi F."/>
            <person name="Punt P.J."/>
            <person name="Ram A.F."/>
            <person name="Ramon A."/>
            <person name="Rauscher S."/>
            <person name="Record E."/>
            <person name="Riano-Pachon D.M."/>
            <person name="Robert V."/>
            <person name="Roehrig J."/>
            <person name="Ruller R."/>
            <person name="Salamov A."/>
            <person name="Salih N.S."/>
            <person name="Samson R.A."/>
            <person name="Sandor E."/>
            <person name="Sanguinetti M."/>
            <person name="Schuetze T."/>
            <person name="Sepcic K."/>
            <person name="Shelest E."/>
            <person name="Sherlock G."/>
            <person name="Sophianopoulou V."/>
            <person name="Squina F.M."/>
            <person name="Sun H."/>
            <person name="Susca A."/>
            <person name="Todd R.B."/>
            <person name="Tsang A."/>
            <person name="Unkles S.E."/>
            <person name="van de Wiele N."/>
            <person name="van Rossen-Uffink D."/>
            <person name="Oliveira J.V."/>
            <person name="Vesth T.C."/>
            <person name="Visser J."/>
            <person name="Yu J.-H."/>
            <person name="Zhou M."/>
            <person name="Andersen M.R."/>
            <person name="Archer D.B."/>
            <person name="Baker S.E."/>
            <person name="Benoit I."/>
            <person name="Brakhage A.A."/>
            <person name="Braus G.H."/>
            <person name="Fischer R."/>
            <person name="Frisvad J.C."/>
            <person name="Goldman G.H."/>
            <person name="Houbraken J."/>
            <person name="Oakley B."/>
            <person name="Pocsi I."/>
            <person name="Scazzocchio C."/>
            <person name="Seiboth B."/>
            <person name="vanKuyk P.A."/>
            <person name="Wortman J."/>
            <person name="Dyer P.S."/>
            <person name="Grigoriev I.V."/>
        </authorList>
    </citation>
    <scope>NUCLEOTIDE SEQUENCE [LARGE SCALE GENOMIC DNA]</scope>
    <source>
        <strain evidence="3">CBS 506.65</strain>
    </source>
</reference>
<evidence type="ECO:0000313" key="3">
    <source>
        <dbReference type="Proteomes" id="UP000184188"/>
    </source>
</evidence>
<accession>A0A1L9SA29</accession>
<sequence>MPAALEPTREPVLLLREMHADEEYVVNAFERHAGHCLRCAAPLDTLRAGDSLCERGLSYAADVAQYLYSKQGKAYSVIARERHQPTLVKIPRDCPAVRNLLLAIEDGLRLHRASVRFAPVVSHEKKTHTHTYRVSSRSPVRLPSPPASPATSSISTFSASSPSQRHEIIEREPRSSQPSRVVVYPSPQASPSRGSLYERDAVERIERFHTPSRIRRTTEYYR</sequence>
<evidence type="ECO:0000256" key="1">
    <source>
        <dbReference type="SAM" id="MobiDB-lite"/>
    </source>
</evidence>
<protein>
    <submittedName>
        <fullName evidence="2">Uncharacterized protein</fullName>
    </submittedName>
</protein>
<gene>
    <name evidence="2" type="ORF">ASPZODRAFT_135385</name>
</gene>
<dbReference type="AlphaFoldDB" id="A0A1L9SA29"/>
<dbReference type="EMBL" id="KV878349">
    <property type="protein sequence ID" value="OJJ43967.1"/>
    <property type="molecule type" value="Genomic_DNA"/>
</dbReference>
<dbReference type="Proteomes" id="UP000184188">
    <property type="component" value="Unassembled WGS sequence"/>
</dbReference>